<dbReference type="CDD" id="cd02016">
    <property type="entry name" value="TPP_E1_OGDC_like"/>
    <property type="match status" value="1"/>
</dbReference>
<evidence type="ECO:0000256" key="6">
    <source>
        <dbReference type="HAMAP-Rule" id="MF_01169"/>
    </source>
</evidence>
<dbReference type="NCBIfam" id="TIGR00239">
    <property type="entry name" value="2oxo_dh_E1"/>
    <property type="match status" value="1"/>
</dbReference>
<dbReference type="InterPro" id="IPR005475">
    <property type="entry name" value="Transketolase-like_Pyr-bd"/>
</dbReference>
<organism evidence="8 9">
    <name type="scientific">Paraliobacillus quinghaiensis</name>
    <dbReference type="NCBI Taxonomy" id="470815"/>
    <lineage>
        <taxon>Bacteria</taxon>
        <taxon>Bacillati</taxon>
        <taxon>Bacillota</taxon>
        <taxon>Bacilli</taxon>
        <taxon>Bacillales</taxon>
        <taxon>Bacillaceae</taxon>
        <taxon>Paraliobacillus</taxon>
    </lineage>
</organism>
<dbReference type="InterPro" id="IPR001017">
    <property type="entry name" value="DH_E1"/>
</dbReference>
<comment type="function">
    <text evidence="6">E1 component of the 2-oxoglutarate dehydrogenase (OGDH) complex which catalyzes the decarboxylation of 2-oxoglutarate, the first step in the conversion of 2-oxoglutarate to succinyl-CoA and CO(2).</text>
</comment>
<dbReference type="NCBIfam" id="NF006914">
    <property type="entry name" value="PRK09404.1"/>
    <property type="match status" value="1"/>
</dbReference>
<evidence type="ECO:0000256" key="4">
    <source>
        <dbReference type="ARBA" id="ARBA00023152"/>
    </source>
</evidence>
<feature type="domain" description="Transketolase-like pyrimidine-binding" evidence="7">
    <location>
        <begin position="592"/>
        <end position="788"/>
    </location>
</feature>
<evidence type="ECO:0000313" key="9">
    <source>
        <dbReference type="Proteomes" id="UP000618460"/>
    </source>
</evidence>
<dbReference type="EMBL" id="BMLG01000002">
    <property type="protein sequence ID" value="GGM26018.1"/>
    <property type="molecule type" value="Genomic_DNA"/>
</dbReference>
<dbReference type="SMART" id="SM00861">
    <property type="entry name" value="Transket_pyr"/>
    <property type="match status" value="1"/>
</dbReference>
<dbReference type="Gene3D" id="1.10.287.1150">
    <property type="entry name" value="TPP helical domain"/>
    <property type="match status" value="1"/>
</dbReference>
<dbReference type="GO" id="GO:0030976">
    <property type="term" value="F:thiamine pyrophosphate binding"/>
    <property type="evidence" value="ECO:0007669"/>
    <property type="project" value="UniProtKB-UniRule"/>
</dbReference>
<name>A0A917TKY4_9BACI</name>
<dbReference type="PANTHER" id="PTHR23152:SF4">
    <property type="entry name" value="2-OXOADIPATE DEHYDROGENASE COMPLEX COMPONENT E1"/>
    <property type="match status" value="1"/>
</dbReference>
<evidence type="ECO:0000259" key="7">
    <source>
        <dbReference type="SMART" id="SM00861"/>
    </source>
</evidence>
<dbReference type="HAMAP" id="MF_01169">
    <property type="entry name" value="SucA_OdhA"/>
    <property type="match status" value="1"/>
</dbReference>
<dbReference type="PANTHER" id="PTHR23152">
    <property type="entry name" value="2-OXOGLUTARATE DEHYDROGENASE"/>
    <property type="match status" value="1"/>
</dbReference>
<keyword evidence="9" id="KW-1185">Reference proteome</keyword>
<proteinExistence type="inferred from homology"/>
<dbReference type="EC" id="1.2.4.2" evidence="6"/>
<evidence type="ECO:0000313" key="8">
    <source>
        <dbReference type="EMBL" id="GGM26018.1"/>
    </source>
</evidence>
<dbReference type="PIRSF" id="PIRSF000157">
    <property type="entry name" value="Oxoglu_dh_E1"/>
    <property type="match status" value="1"/>
</dbReference>
<dbReference type="Gene3D" id="3.40.50.12470">
    <property type="match status" value="1"/>
</dbReference>
<dbReference type="NCBIfam" id="NF008907">
    <property type="entry name" value="PRK12270.1"/>
    <property type="match status" value="1"/>
</dbReference>
<protein>
    <recommendedName>
        <fullName evidence="6">2-oxoglutarate dehydrogenase E1 component</fullName>
        <ecNumber evidence="6">1.2.4.2</ecNumber>
    </recommendedName>
    <alternativeName>
        <fullName evidence="6">Alpha-ketoglutarate dehydrogenase</fullName>
    </alternativeName>
</protein>
<comment type="caution">
    <text evidence="8">The sequence shown here is derived from an EMBL/GenBank/DDBJ whole genome shotgun (WGS) entry which is preliminary data.</text>
</comment>
<reference evidence="8" key="1">
    <citation type="journal article" date="2014" name="Int. J. Syst. Evol. Microbiol.">
        <title>Complete genome sequence of Corynebacterium casei LMG S-19264T (=DSM 44701T), isolated from a smear-ripened cheese.</title>
        <authorList>
            <consortium name="US DOE Joint Genome Institute (JGI-PGF)"/>
            <person name="Walter F."/>
            <person name="Albersmeier A."/>
            <person name="Kalinowski J."/>
            <person name="Ruckert C."/>
        </authorList>
    </citation>
    <scope>NUCLEOTIDE SEQUENCE</scope>
    <source>
        <strain evidence="8">CGMCC 1.6333</strain>
    </source>
</reference>
<dbReference type="InterPro" id="IPR031717">
    <property type="entry name" value="ODO-1/KGD_C"/>
</dbReference>
<comment type="catalytic activity">
    <reaction evidence="5 6">
        <text>N(6)-[(R)-lipoyl]-L-lysyl-[protein] + 2-oxoglutarate + H(+) = N(6)-[(R)-S(8)-succinyldihydrolipoyl]-L-lysyl-[protein] + CO2</text>
        <dbReference type="Rhea" id="RHEA:12188"/>
        <dbReference type="Rhea" id="RHEA-COMP:10474"/>
        <dbReference type="Rhea" id="RHEA-COMP:20092"/>
        <dbReference type="ChEBI" id="CHEBI:15378"/>
        <dbReference type="ChEBI" id="CHEBI:16526"/>
        <dbReference type="ChEBI" id="CHEBI:16810"/>
        <dbReference type="ChEBI" id="CHEBI:83099"/>
        <dbReference type="ChEBI" id="CHEBI:83120"/>
        <dbReference type="EC" id="1.2.4.2"/>
    </reaction>
</comment>
<dbReference type="Pfam" id="PF16870">
    <property type="entry name" value="OxoGdeHyase_C"/>
    <property type="match status" value="1"/>
</dbReference>
<evidence type="ECO:0000256" key="2">
    <source>
        <dbReference type="ARBA" id="ARBA00023002"/>
    </source>
</evidence>
<comment type="subunit">
    <text evidence="6">Homodimer. Part of the 2-oxoglutarate dehydrogenase (OGDH) complex composed of E1 (2-oxoglutarate dehydrogenase), E2 (dihydrolipoamide succinyltransferase) and E3 (dihydrolipoamide dehydrogenase); the complex contains multiple copies of the three enzymatic components (E1, E2 and E3).</text>
</comment>
<dbReference type="FunFam" id="3.40.50.970:FF:000036">
    <property type="entry name" value="2-oxoglutarate dehydrogenase E1 component"/>
    <property type="match status" value="1"/>
</dbReference>
<reference evidence="8" key="2">
    <citation type="submission" date="2020-09" db="EMBL/GenBank/DDBJ databases">
        <authorList>
            <person name="Sun Q."/>
            <person name="Zhou Y."/>
        </authorList>
    </citation>
    <scope>NUCLEOTIDE SEQUENCE</scope>
    <source>
        <strain evidence="8">CGMCC 1.6333</strain>
    </source>
</reference>
<sequence length="954" mass="108774">MTEKESNRGFWHTIHDANKGYIEEQYRMYLQQSETVQNSVRDLFERYGPPIWTTNQESEHNQDNVSLNTIKKVTKAIRFIDAIRRSGHLAANIYPIQMKQEQDNTLIDEATYGLTVADLKNIPASFIWEESPNHLKTAWDIVKELKQQYSSTISFEYDHVNNEVEKSWLQDQIESGTYKAYLSNDEQKDLLKLLVDVEEFERFLAKTFVAQKRFSIEGLDVLVPMLQYLVQQTLYDNTDNVLIGMAHRGRLNVLTHILDKPFDRLLSEFYHAQGKVLMPSSPTDSTIGWTGDVKYHFGTKRHIENGNNATKVTLGHNPSHLEFVNPVVQGFTRACQDMRYQSGYPIQNQDKACSILIHGDAAFTGQGVVAETLNLSGLTGYQTGGTIHIIANNQIGFTTNYNQSRSTQYPSDLAKGFEIPIIHVNADDPEACLSAMKMAYAYRKKFNKDFLIDLVGYRRYGHNEMDEPRATQPTLYREIDQHPSVTKIYAEKLLDESVIPKSKLSQLQKGASHHFQSIYFNMIQNNNTNQEQNVAPTALKNDLYKSDTAVSFDLLHTLNQESLIRPANFSAFKKIEGIFKRRAQVFEEKQRVDWSSAEFLAFGSILADGISIRLTGQDTERGAFAHRHLVLHDINSEKTYSPLHGLSSSRASFDIHNSPLSEIAALGFEYGYSVQASKTLVIWEAQFGDFMNVGQVMFDEFITAGRAKWGEKSNMVILLPHGYEGQGPDHSSGRLERFLTAAAENNMIIANVTTSAQYFHLLRRQATLLDSDAARPLIVMTPKSLLRHEAITSEVFALSDGEFQTCLEQDVDKGNPKQVKRIVIGTGKVMVDLAELMKEKADNTDYTWLRAIRLEQIYPFHENKIQDLLTDFQNIEEIVWIQEEPENMGAWRFVKDKIHQLLPEKVKLRYVGRCERSSPAEGDLTSHQKEQKRIIQTALELTQSETNSYVSIVK</sequence>
<dbReference type="GO" id="GO:0005829">
    <property type="term" value="C:cytosol"/>
    <property type="evidence" value="ECO:0007669"/>
    <property type="project" value="TreeGrafter"/>
</dbReference>
<dbReference type="Pfam" id="PF00676">
    <property type="entry name" value="E1_dh"/>
    <property type="match status" value="1"/>
</dbReference>
<dbReference type="AlphaFoldDB" id="A0A917TKY4"/>
<dbReference type="InterPro" id="IPR023784">
    <property type="entry name" value="2oxoglutarate_DH_E1_bac"/>
</dbReference>
<dbReference type="Gene3D" id="3.40.50.11610">
    <property type="entry name" value="Multifunctional 2-oxoglutarate metabolism enzyme, C-terminal domain"/>
    <property type="match status" value="1"/>
</dbReference>
<dbReference type="InterPro" id="IPR042179">
    <property type="entry name" value="KGD_C_sf"/>
</dbReference>
<dbReference type="SUPFAM" id="SSF52518">
    <property type="entry name" value="Thiamin diphosphate-binding fold (THDP-binding)"/>
    <property type="match status" value="2"/>
</dbReference>
<dbReference type="InterPro" id="IPR011603">
    <property type="entry name" value="2oxoglutarate_DH_E1"/>
</dbReference>
<comment type="cofactor">
    <cofactor evidence="1 6">
        <name>thiamine diphosphate</name>
        <dbReference type="ChEBI" id="CHEBI:58937"/>
    </cofactor>
</comment>
<dbReference type="Proteomes" id="UP000618460">
    <property type="component" value="Unassembled WGS sequence"/>
</dbReference>
<dbReference type="GO" id="GO:0004591">
    <property type="term" value="F:oxoglutarate dehydrogenase (succinyl-transferring) activity"/>
    <property type="evidence" value="ECO:0007669"/>
    <property type="project" value="UniProtKB-UniRule"/>
</dbReference>
<evidence type="ECO:0000256" key="3">
    <source>
        <dbReference type="ARBA" id="ARBA00023052"/>
    </source>
</evidence>
<keyword evidence="2 6" id="KW-0560">Oxidoreductase</keyword>
<dbReference type="Pfam" id="PF02779">
    <property type="entry name" value="Transket_pyr"/>
    <property type="match status" value="1"/>
</dbReference>
<evidence type="ECO:0000256" key="1">
    <source>
        <dbReference type="ARBA" id="ARBA00001964"/>
    </source>
</evidence>
<dbReference type="GO" id="GO:0006096">
    <property type="term" value="P:glycolytic process"/>
    <property type="evidence" value="ECO:0007669"/>
    <property type="project" value="UniProtKB-UniRule"/>
</dbReference>
<dbReference type="Gene3D" id="3.40.50.970">
    <property type="match status" value="1"/>
</dbReference>
<keyword evidence="4 6" id="KW-0324">Glycolysis</keyword>
<evidence type="ECO:0000256" key="5">
    <source>
        <dbReference type="ARBA" id="ARBA00051911"/>
    </source>
</evidence>
<dbReference type="GO" id="GO:0045252">
    <property type="term" value="C:oxoglutarate dehydrogenase complex"/>
    <property type="evidence" value="ECO:0007669"/>
    <property type="project" value="TreeGrafter"/>
</dbReference>
<gene>
    <name evidence="6 8" type="primary">odhA</name>
    <name evidence="8" type="ORF">GCM10011351_09570</name>
</gene>
<accession>A0A917TKY4</accession>
<dbReference type="GO" id="GO:0006099">
    <property type="term" value="P:tricarboxylic acid cycle"/>
    <property type="evidence" value="ECO:0007669"/>
    <property type="project" value="TreeGrafter"/>
</dbReference>
<keyword evidence="3 6" id="KW-0786">Thiamine pyrophosphate</keyword>
<comment type="similarity">
    <text evidence="6">Belongs to the alpha-ketoglutarate dehydrogenase family.</text>
</comment>
<dbReference type="InterPro" id="IPR029061">
    <property type="entry name" value="THDP-binding"/>
</dbReference>